<protein>
    <submittedName>
        <fullName evidence="2">Uncharacterized protein</fullName>
    </submittedName>
</protein>
<reference evidence="2" key="1">
    <citation type="submission" date="2006-04" db="EMBL/GenBank/DDBJ databases">
        <authorList>
            <person name="Underwood B.A."/>
            <person name="Xiao Y."/>
            <person name="Moskal W."/>
            <person name="Monaghan E."/>
            <person name="Wang W."/>
            <person name="Redman J."/>
            <person name="Wu H.C."/>
            <person name="Utterback T."/>
            <person name="Town C.D."/>
        </authorList>
    </citation>
    <scope>NUCLEOTIDE SEQUENCE</scope>
</reference>
<dbReference type="EMBL" id="DQ487586">
    <property type="protein sequence ID" value="ABF59377.1"/>
    <property type="molecule type" value="Genomic_DNA"/>
</dbReference>
<organism evidence="2">
    <name type="scientific">Arabidopsis thaliana</name>
    <name type="common">Mouse-ear cress</name>
    <dbReference type="NCBI Taxonomy" id="3702"/>
    <lineage>
        <taxon>Eukaryota</taxon>
        <taxon>Viridiplantae</taxon>
        <taxon>Streptophyta</taxon>
        <taxon>Embryophyta</taxon>
        <taxon>Tracheophyta</taxon>
        <taxon>Spermatophyta</taxon>
        <taxon>Magnoliopsida</taxon>
        <taxon>eudicotyledons</taxon>
        <taxon>Gunneridae</taxon>
        <taxon>Pentapetalae</taxon>
        <taxon>rosids</taxon>
        <taxon>malvids</taxon>
        <taxon>Brassicales</taxon>
        <taxon>Brassicaceae</taxon>
        <taxon>Camelineae</taxon>
        <taxon>Arabidopsis</taxon>
    </lineage>
</organism>
<evidence type="ECO:0000313" key="2">
    <source>
        <dbReference type="EMBL" id="ABF59377.1"/>
    </source>
</evidence>
<feature type="compositionally biased region" description="Polar residues" evidence="1">
    <location>
        <begin position="82"/>
        <end position="94"/>
    </location>
</feature>
<feature type="region of interest" description="Disordered" evidence="1">
    <location>
        <begin position="65"/>
        <end position="102"/>
    </location>
</feature>
<proteinExistence type="predicted"/>
<accession>Q1G3J8</accession>
<evidence type="ECO:0000256" key="1">
    <source>
        <dbReference type="SAM" id="MobiDB-lite"/>
    </source>
</evidence>
<dbReference type="AlphaFoldDB" id="Q1G3J8"/>
<name>Q1G3J8_ARATH</name>
<sequence>MSSMKQTKRHGISSHPLDLHATPSSLDFSSITRPCFLLHNPINSSPFLPLFITTNKPILIKATKNSTSSPLDRAPRSHKHSTIASLSSIQSKNHSTSPPTSPSPHQLLFFVYSTTTQPSLAHESTRLHARAPPLLHHRFNHSNHRSSNNTRPPPSIRLQHFSLKITRPQLSSPLHYHNHSTPSHHRLLFFRELHFT</sequence>